<accession>A0AAE0VTI3</accession>
<dbReference type="Proteomes" id="UP001195483">
    <property type="component" value="Unassembled WGS sequence"/>
</dbReference>
<proteinExistence type="predicted"/>
<reference evidence="1" key="2">
    <citation type="journal article" date="2021" name="Genome Biol. Evol.">
        <title>Developing a high-quality reference genome for a parasitic bivalve with doubly uniparental inheritance (Bivalvia: Unionida).</title>
        <authorList>
            <person name="Smith C.H."/>
        </authorList>
    </citation>
    <scope>NUCLEOTIDE SEQUENCE</scope>
    <source>
        <strain evidence="1">CHS0354</strain>
        <tissue evidence="1">Mantle</tissue>
    </source>
</reference>
<evidence type="ECO:0000313" key="1">
    <source>
        <dbReference type="EMBL" id="KAK3590068.1"/>
    </source>
</evidence>
<keyword evidence="2" id="KW-1185">Reference proteome</keyword>
<dbReference type="AlphaFoldDB" id="A0AAE0VTI3"/>
<reference evidence="1" key="1">
    <citation type="journal article" date="2021" name="Genome Biol. Evol.">
        <title>A High-Quality Reference Genome for a Parasitic Bivalve with Doubly Uniparental Inheritance (Bivalvia: Unionida).</title>
        <authorList>
            <person name="Smith C.H."/>
        </authorList>
    </citation>
    <scope>NUCLEOTIDE SEQUENCE</scope>
    <source>
        <strain evidence="1">CHS0354</strain>
    </source>
</reference>
<sequence>MSRIGNGRSKNLNRLLQRFQLLILRVATISFGTLENIQKNHGPTVSHWEDFSYSEATTGSH</sequence>
<reference evidence="1" key="3">
    <citation type="submission" date="2023-05" db="EMBL/GenBank/DDBJ databases">
        <authorList>
            <person name="Smith C.H."/>
        </authorList>
    </citation>
    <scope>NUCLEOTIDE SEQUENCE</scope>
    <source>
        <strain evidence="1">CHS0354</strain>
        <tissue evidence="1">Mantle</tissue>
    </source>
</reference>
<dbReference type="EMBL" id="JAEAOA010002345">
    <property type="protein sequence ID" value="KAK3590068.1"/>
    <property type="molecule type" value="Genomic_DNA"/>
</dbReference>
<protein>
    <submittedName>
        <fullName evidence="1">Uncharacterized protein</fullName>
    </submittedName>
</protein>
<gene>
    <name evidence="1" type="ORF">CHS0354_041107</name>
</gene>
<comment type="caution">
    <text evidence="1">The sequence shown here is derived from an EMBL/GenBank/DDBJ whole genome shotgun (WGS) entry which is preliminary data.</text>
</comment>
<organism evidence="1 2">
    <name type="scientific">Potamilus streckersoni</name>
    <dbReference type="NCBI Taxonomy" id="2493646"/>
    <lineage>
        <taxon>Eukaryota</taxon>
        <taxon>Metazoa</taxon>
        <taxon>Spiralia</taxon>
        <taxon>Lophotrochozoa</taxon>
        <taxon>Mollusca</taxon>
        <taxon>Bivalvia</taxon>
        <taxon>Autobranchia</taxon>
        <taxon>Heteroconchia</taxon>
        <taxon>Palaeoheterodonta</taxon>
        <taxon>Unionida</taxon>
        <taxon>Unionoidea</taxon>
        <taxon>Unionidae</taxon>
        <taxon>Ambleminae</taxon>
        <taxon>Lampsilini</taxon>
        <taxon>Potamilus</taxon>
    </lineage>
</organism>
<evidence type="ECO:0000313" key="2">
    <source>
        <dbReference type="Proteomes" id="UP001195483"/>
    </source>
</evidence>
<name>A0AAE0VTI3_9BIVA</name>